<dbReference type="EMBL" id="JADCKQ010000016">
    <property type="protein sequence ID" value="MBI1495261.1"/>
    <property type="molecule type" value="Genomic_DNA"/>
</dbReference>
<dbReference type="RefSeq" id="WP_228849970.1">
    <property type="nucleotide sequence ID" value="NZ_JADCKQ010000016.1"/>
</dbReference>
<keyword evidence="3" id="KW-1185">Reference proteome</keyword>
<accession>A0A8J7ITB8</accession>
<keyword evidence="1" id="KW-1133">Transmembrane helix</keyword>
<dbReference type="AlphaFoldDB" id="A0A8J7ITB8"/>
<name>A0A8J7ITB8_9RHOB</name>
<protein>
    <submittedName>
        <fullName evidence="2">Uncharacterized protein</fullName>
    </submittedName>
</protein>
<keyword evidence="1" id="KW-0472">Membrane</keyword>
<evidence type="ECO:0000256" key="1">
    <source>
        <dbReference type="SAM" id="Phobius"/>
    </source>
</evidence>
<feature type="transmembrane region" description="Helical" evidence="1">
    <location>
        <begin position="84"/>
        <end position="106"/>
    </location>
</feature>
<feature type="transmembrane region" description="Helical" evidence="1">
    <location>
        <begin position="53"/>
        <end position="72"/>
    </location>
</feature>
<keyword evidence="1" id="KW-0812">Transmembrane</keyword>
<sequence length="190" mass="21186">MYDKFKNFIHQSETNIEEKHQNILEIHGLVASDGVAGGYAKLAKDEQQSANTWRLIAMGCYALIFIWVMIKGKLGFGIDSLTGINWPTIITTLSVTGVSFVAAQYASRQSRLHRVTEQRMRWFALEVKALDPFIASLTTDQQQKLKEELANRLFGQDRVAEEKPVRGMAPGTVKEIAEAVTDAVQTVGKS</sequence>
<organism evidence="2 3">
    <name type="scientific">Halocynthiibacter styelae</name>
    <dbReference type="NCBI Taxonomy" id="2761955"/>
    <lineage>
        <taxon>Bacteria</taxon>
        <taxon>Pseudomonadati</taxon>
        <taxon>Pseudomonadota</taxon>
        <taxon>Alphaproteobacteria</taxon>
        <taxon>Rhodobacterales</taxon>
        <taxon>Paracoccaceae</taxon>
        <taxon>Halocynthiibacter</taxon>
    </lineage>
</organism>
<evidence type="ECO:0000313" key="2">
    <source>
        <dbReference type="EMBL" id="MBI1495261.1"/>
    </source>
</evidence>
<reference evidence="2" key="1">
    <citation type="submission" date="2020-10" db="EMBL/GenBank/DDBJ databases">
        <title>Paenihalocynthiibacter styelae gen. nov., sp. nov., isolated from stalked sea squirt Styela clava.</title>
        <authorList>
            <person name="Kim Y.-O."/>
            <person name="Yoon J.-H."/>
        </authorList>
    </citation>
    <scope>NUCLEOTIDE SEQUENCE</scope>
    <source>
        <strain evidence="2">MYP1-1</strain>
    </source>
</reference>
<comment type="caution">
    <text evidence="2">The sequence shown here is derived from an EMBL/GenBank/DDBJ whole genome shotgun (WGS) entry which is preliminary data.</text>
</comment>
<gene>
    <name evidence="2" type="ORF">H1D41_16585</name>
</gene>
<proteinExistence type="predicted"/>
<evidence type="ECO:0000313" key="3">
    <source>
        <dbReference type="Proteomes" id="UP000640583"/>
    </source>
</evidence>
<dbReference type="Proteomes" id="UP000640583">
    <property type="component" value="Unassembled WGS sequence"/>
</dbReference>